<name>A0ABT8EQ15_9ACTN</name>
<dbReference type="RefSeq" id="WP_300959103.1">
    <property type="nucleotide sequence ID" value="NZ_JAUHJR010000001.1"/>
</dbReference>
<evidence type="ECO:0000313" key="3">
    <source>
        <dbReference type="Proteomes" id="UP001168537"/>
    </source>
</evidence>
<organism evidence="2 3">
    <name type="scientific">Nocardioides abyssi</name>
    <dbReference type="NCBI Taxonomy" id="3058370"/>
    <lineage>
        <taxon>Bacteria</taxon>
        <taxon>Bacillati</taxon>
        <taxon>Actinomycetota</taxon>
        <taxon>Actinomycetes</taxon>
        <taxon>Propionibacteriales</taxon>
        <taxon>Nocardioidaceae</taxon>
        <taxon>Nocardioides</taxon>
    </lineage>
</organism>
<accession>A0ABT8EQ15</accession>
<evidence type="ECO:0000259" key="1">
    <source>
        <dbReference type="Pfam" id="PF04480"/>
    </source>
</evidence>
<dbReference type="InterPro" id="IPR007569">
    <property type="entry name" value="DUF559"/>
</dbReference>
<gene>
    <name evidence="2" type="ORF">QWY29_02630</name>
</gene>
<keyword evidence="3" id="KW-1185">Reference proteome</keyword>
<dbReference type="EMBL" id="JAUHJR010000001">
    <property type="protein sequence ID" value="MDN4160237.1"/>
    <property type="molecule type" value="Genomic_DNA"/>
</dbReference>
<dbReference type="SUPFAM" id="SSF52980">
    <property type="entry name" value="Restriction endonuclease-like"/>
    <property type="match status" value="1"/>
</dbReference>
<dbReference type="Proteomes" id="UP001168537">
    <property type="component" value="Unassembled WGS sequence"/>
</dbReference>
<proteinExistence type="predicted"/>
<dbReference type="Gene3D" id="3.40.960.10">
    <property type="entry name" value="VSR Endonuclease"/>
    <property type="match status" value="1"/>
</dbReference>
<sequence length="293" mass="31715">MATSVVEVLERLGGTATRAQLVALTSRTAVDRAVAAGDLSRLARGRWALPQVDEARAAAHRATGVVSHTSAALLHGWSVATAPDRPHVTVPRGRRPGPDTVHLHRVDLASHERDGLVTSDTRTLLDCARTLPFADALAVADSALRNGFGAQELQALADSARGAGAARVRRVAEHASRLAANPFESVLRAIALDVDGLSVEPQVEIWGDGFIARVDLADRRRRIVAEADSFAWHGGRDQLASDCRRYNALVIHGWLVLRFSWEDVMFHPDEVRRVLQAAVDRLPEVRCGPCRAA</sequence>
<feature type="domain" description="DUF559" evidence="1">
    <location>
        <begin position="214"/>
        <end position="275"/>
    </location>
</feature>
<dbReference type="InterPro" id="IPR011335">
    <property type="entry name" value="Restrct_endonuc-II-like"/>
</dbReference>
<dbReference type="Pfam" id="PF04480">
    <property type="entry name" value="DUF559"/>
    <property type="match status" value="1"/>
</dbReference>
<evidence type="ECO:0000313" key="2">
    <source>
        <dbReference type="EMBL" id="MDN4160237.1"/>
    </source>
</evidence>
<reference evidence="2" key="1">
    <citation type="submission" date="2023-06" db="EMBL/GenBank/DDBJ databases">
        <title>Draft genome sequence of Nocardioides sp. SOB72.</title>
        <authorList>
            <person name="Zhang G."/>
        </authorList>
    </citation>
    <scope>NUCLEOTIDE SEQUENCE</scope>
    <source>
        <strain evidence="2">SOB72</strain>
    </source>
</reference>
<protein>
    <submittedName>
        <fullName evidence="2">DUF559 domain-containing protein</fullName>
    </submittedName>
</protein>
<comment type="caution">
    <text evidence="2">The sequence shown here is derived from an EMBL/GenBank/DDBJ whole genome shotgun (WGS) entry which is preliminary data.</text>
</comment>